<accession>A0A6G9QN52</accession>
<feature type="signal peptide" evidence="1">
    <location>
        <begin position="1"/>
        <end position="19"/>
    </location>
</feature>
<keyword evidence="4" id="KW-1185">Reference proteome</keyword>
<organism evidence="3 4">
    <name type="scientific">Shewanella aestuarii</name>
    <dbReference type="NCBI Taxonomy" id="1028752"/>
    <lineage>
        <taxon>Bacteria</taxon>
        <taxon>Pseudomonadati</taxon>
        <taxon>Pseudomonadota</taxon>
        <taxon>Gammaproteobacteria</taxon>
        <taxon>Alteromonadales</taxon>
        <taxon>Shewanellaceae</taxon>
        <taxon>Shewanella</taxon>
    </lineage>
</organism>
<evidence type="ECO:0000313" key="3">
    <source>
        <dbReference type="EMBL" id="QIR15513.1"/>
    </source>
</evidence>
<evidence type="ECO:0000259" key="2">
    <source>
        <dbReference type="Pfam" id="PF13511"/>
    </source>
</evidence>
<dbReference type="InterPro" id="IPR025392">
    <property type="entry name" value="DUF4124"/>
</dbReference>
<reference evidence="3 4" key="1">
    <citation type="submission" date="2020-03" db="EMBL/GenBank/DDBJ databases">
        <title>Complete genome sequence of Shewanella sp.</title>
        <authorList>
            <person name="Kim Y.-S."/>
            <person name="Kim S.-J."/>
            <person name="Jung H.-K."/>
            <person name="Kim K.-H."/>
        </authorList>
    </citation>
    <scope>NUCLEOTIDE SEQUENCE [LARGE SCALE GENOMIC DNA]</scope>
    <source>
        <strain evidence="3 4">PN3F2</strain>
    </source>
</reference>
<name>A0A6G9QN52_9GAMM</name>
<feature type="domain" description="DUF4124" evidence="2">
    <location>
        <begin position="11"/>
        <end position="51"/>
    </location>
</feature>
<protein>
    <submittedName>
        <fullName evidence="3">DUF4124 domain-containing protein</fullName>
    </submittedName>
</protein>
<evidence type="ECO:0000313" key="4">
    <source>
        <dbReference type="Proteomes" id="UP000502608"/>
    </source>
</evidence>
<evidence type="ECO:0000256" key="1">
    <source>
        <dbReference type="SAM" id="SignalP"/>
    </source>
</evidence>
<feature type="chain" id="PRO_5026346699" evidence="1">
    <location>
        <begin position="20"/>
        <end position="144"/>
    </location>
</feature>
<dbReference type="AlphaFoldDB" id="A0A6G9QN52"/>
<dbReference type="KEGG" id="saes:HBH39_14300"/>
<dbReference type="Pfam" id="PF13511">
    <property type="entry name" value="DUF4124"/>
    <property type="match status" value="1"/>
</dbReference>
<dbReference type="Proteomes" id="UP000502608">
    <property type="component" value="Chromosome"/>
</dbReference>
<dbReference type="RefSeq" id="WP_167679358.1">
    <property type="nucleotide sequence ID" value="NZ_CP050313.1"/>
</dbReference>
<gene>
    <name evidence="3" type="ORF">HBH39_14300</name>
</gene>
<dbReference type="EMBL" id="CP050313">
    <property type="protein sequence ID" value="QIR15513.1"/>
    <property type="molecule type" value="Genomic_DNA"/>
</dbReference>
<sequence length="144" mass="16104">MKQLALFVTSLFLMSSSLAATIYTWVDEDGVAHYSHQMPKGVDAKLISSEEIEPGKIGTKSPIKRVETKTPEDDLAKSAKLIKEKDTAQAKSICDSAKHSLDLLNSYNRLSRKDEKTGEQVTMTEEEKIAARAENEKRIKLFCQ</sequence>
<keyword evidence="1" id="KW-0732">Signal</keyword>
<proteinExistence type="predicted"/>